<gene>
    <name evidence="1" type="ORF">LXO92_14790</name>
</gene>
<evidence type="ECO:0000313" key="1">
    <source>
        <dbReference type="EMBL" id="MCE3533637.1"/>
    </source>
</evidence>
<evidence type="ECO:0000313" key="2">
    <source>
        <dbReference type="Proteomes" id="UP001320170"/>
    </source>
</evidence>
<organism evidence="1 2">
    <name type="scientific">Legionella resiliens</name>
    <dbReference type="NCBI Taxonomy" id="2905958"/>
    <lineage>
        <taxon>Bacteria</taxon>
        <taxon>Pseudomonadati</taxon>
        <taxon>Pseudomonadota</taxon>
        <taxon>Gammaproteobacteria</taxon>
        <taxon>Legionellales</taxon>
        <taxon>Legionellaceae</taxon>
        <taxon>Legionella</taxon>
    </lineage>
</organism>
<dbReference type="RefSeq" id="WP_182350292.1">
    <property type="nucleotide sequence ID" value="NZ_JAJSPM010000009.1"/>
</dbReference>
<proteinExistence type="predicted"/>
<accession>A0ABS8X8Z1</accession>
<name>A0ABS8X8Z1_9GAMM</name>
<keyword evidence="2" id="KW-1185">Reference proteome</keyword>
<dbReference type="EMBL" id="JAJTND010000005">
    <property type="protein sequence ID" value="MCE3533637.1"/>
    <property type="molecule type" value="Genomic_DNA"/>
</dbReference>
<comment type="caution">
    <text evidence="1">The sequence shown here is derived from an EMBL/GenBank/DDBJ whole genome shotgun (WGS) entry which is preliminary data.</text>
</comment>
<protein>
    <submittedName>
        <fullName evidence="1">Uncharacterized protein</fullName>
    </submittedName>
</protein>
<reference evidence="1 2" key="1">
    <citation type="journal article" date="2024" name="Pathogens">
        <title>Characterization of a Novel Species of Legionella Isolated from a Healthcare Facility: Legionella resiliens sp. nov.</title>
        <authorList>
            <person name="Cristino S."/>
            <person name="Pascale M.R."/>
            <person name="Marino F."/>
            <person name="Derelitto C."/>
            <person name="Salaris S."/>
            <person name="Orsini M."/>
            <person name="Squarzoni S."/>
            <person name="Grottola A."/>
            <person name="Girolamini L."/>
        </authorList>
    </citation>
    <scope>NUCLEOTIDE SEQUENCE [LARGE SCALE GENOMIC DNA]</scope>
    <source>
        <strain evidence="1 2">8cVS16</strain>
    </source>
</reference>
<sequence length="740" mass="83909">MQKVLRNRKVMFDYLSGLVKAGYYTLKSVNQGQTSSYAEMQEAQRDRMNAFTALMTHMSYTPAQIKARKQYWYTQILFLINLLEIQPEFLKSSELKEKIGTLIQQLDKDEVLKGFLHNLEQHATSKQKTIIAPANQQNKDDVVIQGDVIQQVRSKSDGGYYVIVNDAANSHRDGAAKYSQGSLEELFSRFTDQALKLALHFDDVHKLNQENGFCSFQDDRPTINVLDYQKRYLKMVLTIMSKLVQNEAYLESPEFFNDLFNSFPGPNGLPIYFDMQDNAYQVPVDDVSFSTRLFQDTSKLASISEVIVQAQTSSPNPIGVTSYAAPDLRIIETSPLDTRCTSNSILANPTREGTLGYMIHHGVSNQCEQAIKIAKENAEKSKQPVHVLFVLPGCGAFKNPETIAAAYFVSTIKFYEKQFAEHGISFNIVEYNPALAKLLIKTHESVGDELCALNQEIYKIKDPSLRDRAIAVRERILDLYNNGRDYKDLKEIIEATTNLLKCDDEKKIDATVDDFQNKANKFHQENELFRALINFISQFIDIKYLNKDLALNKSASELLACSTQKMFKAGLHTTQAASEKESLPDKKLTEKSDSREKLIIKLSEDFLKNWESLNKAIVRLDEHTFATIDAIVNGIKFQVEREAPLSSETAKAIGHSLFNMLEYLRVDINKPEGIRGQESELADCVETLILDYVTKVSAEGDIKILNRMGEVQKIPEPILSEQLPTDQLKFQYTSIGIYPT</sequence>
<dbReference type="Proteomes" id="UP001320170">
    <property type="component" value="Unassembled WGS sequence"/>
</dbReference>